<accession>V5X508</accession>
<evidence type="ECO:0000313" key="5">
    <source>
        <dbReference type="EMBL" id="AHC23530.1"/>
    </source>
</evidence>
<keyword evidence="4" id="KW-0720">Serine protease</keyword>
<dbReference type="AlphaFoldDB" id="V5X508"/>
<dbReference type="Pfam" id="PF03575">
    <property type="entry name" value="Peptidase_S51"/>
    <property type="match status" value="1"/>
</dbReference>
<dbReference type="PANTHER" id="PTHR20842:SF0">
    <property type="entry name" value="ALPHA-ASPARTYL DIPEPTIDASE"/>
    <property type="match status" value="1"/>
</dbReference>
<evidence type="ECO:0000256" key="4">
    <source>
        <dbReference type="ARBA" id="ARBA00022825"/>
    </source>
</evidence>
<dbReference type="SUPFAM" id="SSF52317">
    <property type="entry name" value="Class I glutamine amidotransferase-like"/>
    <property type="match status" value="1"/>
</dbReference>
<dbReference type="InterPro" id="IPR005320">
    <property type="entry name" value="Peptidase_S51"/>
</dbReference>
<dbReference type="PANTHER" id="PTHR20842">
    <property type="entry name" value="PROTEASE S51 ALPHA-ASPARTYL DIPEPTIDASE"/>
    <property type="match status" value="1"/>
</dbReference>
<sequence length="242" mass="25543">MPADEPTILATSGGIGAGLRTRFEFTALTDFAVELSGVEGRAPRVCFLATAMGDDRATLHHLTEAAQGRGFAPSHIALFPMPTVADTTAHLLEQDVVWVFGGSVANLLALWRVHELDTALRAAWQAGVVLTGISAGSICWHSGGLTDSFGPTLEPIGNGLRFLPYANGVHYDTEAQRRPMLHKVVGNGTLPAGYATDDGAGLLYRGATLVEAVAEKDCAGAYFVSARDGGVLETALDVRRLR</sequence>
<dbReference type="HOGENOM" id="CLU_067063_1_0_11"/>
<protein>
    <submittedName>
        <fullName evidence="5">Peptidase</fullName>
    </submittedName>
</protein>
<evidence type="ECO:0000313" key="6">
    <source>
        <dbReference type="Proteomes" id="UP000018763"/>
    </source>
</evidence>
<evidence type="ECO:0000256" key="2">
    <source>
        <dbReference type="ARBA" id="ARBA00022670"/>
    </source>
</evidence>
<keyword evidence="2" id="KW-0645">Protease</keyword>
<dbReference type="RefSeq" id="WP_019512198.1">
    <property type="nucleotide sequence ID" value="NC_023036.2"/>
</dbReference>
<dbReference type="Proteomes" id="UP000018763">
    <property type="component" value="Chromosome"/>
</dbReference>
<dbReference type="GO" id="GO:0008236">
    <property type="term" value="F:serine-type peptidase activity"/>
    <property type="evidence" value="ECO:0007669"/>
    <property type="project" value="UniProtKB-KW"/>
</dbReference>
<keyword evidence="6" id="KW-1185">Reference proteome</keyword>
<evidence type="ECO:0000256" key="3">
    <source>
        <dbReference type="ARBA" id="ARBA00022801"/>
    </source>
</evidence>
<name>V5X508_MYCNE</name>
<proteinExistence type="inferred from homology"/>
<reference evidence="5 6" key="1">
    <citation type="journal article" date="2014" name="Genome Announc.">
        <title>Complete Genome Sequence of Sterol-Transforming Mycobacterium neoaurum Strain VKM Ac-1815D.</title>
        <authorList>
            <person name="Shtratnikova V.Y."/>
            <person name="Bragin E.Y."/>
            <person name="Dovbnya D.V."/>
            <person name="Pekov Y.A."/>
            <person name="Schelkunov M.I."/>
            <person name="Strizhov N."/>
            <person name="Ivashina T.V."/>
            <person name="Ashapkin V.V."/>
            <person name="Donova M.V."/>
        </authorList>
    </citation>
    <scope>NUCLEOTIDE SEQUENCE [LARGE SCALE GENOMIC DNA]</scope>
    <source>
        <strain evidence="5 6">VKM Ac-1815D</strain>
    </source>
</reference>
<dbReference type="InterPro" id="IPR029062">
    <property type="entry name" value="Class_I_gatase-like"/>
</dbReference>
<dbReference type="eggNOG" id="COG3340">
    <property type="taxonomic scope" value="Bacteria"/>
</dbReference>
<comment type="similarity">
    <text evidence="1">Belongs to the peptidase S51 family.</text>
</comment>
<dbReference type="Gene3D" id="3.40.50.880">
    <property type="match status" value="1"/>
</dbReference>
<dbReference type="EMBL" id="CP006936">
    <property type="protein sequence ID" value="AHC23530.1"/>
    <property type="molecule type" value="Genomic_DNA"/>
</dbReference>
<dbReference type="KEGG" id="mne:D174_02485"/>
<organism evidence="5 6">
    <name type="scientific">Mycolicibacterium neoaurum VKM Ac-1815D</name>
    <dbReference type="NCBI Taxonomy" id="700508"/>
    <lineage>
        <taxon>Bacteria</taxon>
        <taxon>Bacillati</taxon>
        <taxon>Actinomycetota</taxon>
        <taxon>Actinomycetes</taxon>
        <taxon>Mycobacteriales</taxon>
        <taxon>Mycobacteriaceae</taxon>
        <taxon>Mycolicibacterium</taxon>
    </lineage>
</organism>
<dbReference type="CDD" id="cd03146">
    <property type="entry name" value="GAT1_Peptidase_E"/>
    <property type="match status" value="1"/>
</dbReference>
<dbReference type="GO" id="GO:0006508">
    <property type="term" value="P:proteolysis"/>
    <property type="evidence" value="ECO:0007669"/>
    <property type="project" value="UniProtKB-KW"/>
</dbReference>
<evidence type="ECO:0000256" key="1">
    <source>
        <dbReference type="ARBA" id="ARBA00006534"/>
    </source>
</evidence>
<dbReference type="GeneID" id="43448387"/>
<gene>
    <name evidence="5" type="ORF">D174_02485</name>
</gene>
<keyword evidence="3" id="KW-0378">Hydrolase</keyword>